<organism evidence="3 4">
    <name type="scientific">Pseudocohnilembus persalinus</name>
    <name type="common">Ciliate</name>
    <dbReference type="NCBI Taxonomy" id="266149"/>
    <lineage>
        <taxon>Eukaryota</taxon>
        <taxon>Sar</taxon>
        <taxon>Alveolata</taxon>
        <taxon>Ciliophora</taxon>
        <taxon>Intramacronucleata</taxon>
        <taxon>Oligohymenophorea</taxon>
        <taxon>Scuticociliatia</taxon>
        <taxon>Philasterida</taxon>
        <taxon>Pseudocohnilembidae</taxon>
        <taxon>Pseudocohnilembus</taxon>
    </lineage>
</organism>
<accession>A0A0V0QGV8</accession>
<evidence type="ECO:0000256" key="1">
    <source>
        <dbReference type="SAM" id="Coils"/>
    </source>
</evidence>
<comment type="caution">
    <text evidence="3">The sequence shown here is derived from an EMBL/GenBank/DDBJ whole genome shotgun (WGS) entry which is preliminary data.</text>
</comment>
<evidence type="ECO:0000313" key="3">
    <source>
        <dbReference type="EMBL" id="KRX01521.1"/>
    </source>
</evidence>
<reference evidence="3 4" key="1">
    <citation type="journal article" date="2015" name="Sci. Rep.">
        <title>Genome of the facultative scuticociliatosis pathogen Pseudocohnilembus persalinus provides insight into its virulence through horizontal gene transfer.</title>
        <authorList>
            <person name="Xiong J."/>
            <person name="Wang G."/>
            <person name="Cheng J."/>
            <person name="Tian M."/>
            <person name="Pan X."/>
            <person name="Warren A."/>
            <person name="Jiang C."/>
            <person name="Yuan D."/>
            <person name="Miao W."/>
        </authorList>
    </citation>
    <scope>NUCLEOTIDE SEQUENCE [LARGE SCALE GENOMIC DNA]</scope>
    <source>
        <strain evidence="3">36N120E</strain>
    </source>
</reference>
<keyword evidence="1" id="KW-0175">Coiled coil</keyword>
<gene>
    <name evidence="3" type="ORF">PPERSA_01424</name>
</gene>
<dbReference type="Proteomes" id="UP000054937">
    <property type="component" value="Unassembled WGS sequence"/>
</dbReference>
<dbReference type="EMBL" id="LDAU01000170">
    <property type="protein sequence ID" value="KRX01521.1"/>
    <property type="molecule type" value="Genomic_DNA"/>
</dbReference>
<feature type="region of interest" description="Disordered" evidence="2">
    <location>
        <begin position="305"/>
        <end position="337"/>
    </location>
</feature>
<feature type="coiled-coil region" evidence="1">
    <location>
        <begin position="147"/>
        <end position="174"/>
    </location>
</feature>
<protein>
    <submittedName>
        <fullName evidence="3">Uncharacterized protein</fullName>
    </submittedName>
</protein>
<evidence type="ECO:0000313" key="4">
    <source>
        <dbReference type="Proteomes" id="UP000054937"/>
    </source>
</evidence>
<proteinExistence type="predicted"/>
<dbReference type="InParanoid" id="A0A0V0QGV8"/>
<sequence>MSKDFNGNSFQGVLQNSFFDGKIEINYRCEFCKNGILQNKITGDQIGDKDNMQEKQEKDIKTQNLDLNLFLIDSKVYSQPYFNLKVNQNSSDIQQEIQKIFRESNIVGKQFCINCQKEQYFEYRKKLTQAPNILQINLDIDLDEKLYQNQEFKIQDLKKRVNQLNYQKKNLEQMEQINNQSQKIYIDSQNYKFELLEQNEIKNKFIQNEANNRQEINYYLYQNYAGKNKKSSQQKYMGNSQIGINLSNTSQQSHKLNFENQNGEINYVEIGLQQQQKQQYQQQNQGFEEMNQILQSSIFSYKSQKKNTSFQNDQSQPYDFLNSKNLSQKKNNEKEKNKQEILEQMIQNLEDQIQNIGQKIYHPLQESFEMIQKECFLEIDSPIFVIDLVYEKIQTLKNHLVLKDLEIKDLLGKKQIDYGFQNLREVQEKNRQIIEIFGGLKQVNEIKRDLEFMKERYQIKKMEELFQLILIEQKEKHEQKIQKNNIIDKDFYKQEDDKEIKEQKQIQQQQELKTIQENTVNFDKDSILKNRFLIQKIQGQVEKENQQ</sequence>
<keyword evidence="4" id="KW-1185">Reference proteome</keyword>
<dbReference type="AlphaFoldDB" id="A0A0V0QGV8"/>
<evidence type="ECO:0000256" key="2">
    <source>
        <dbReference type="SAM" id="MobiDB-lite"/>
    </source>
</evidence>
<feature type="compositionally biased region" description="Polar residues" evidence="2">
    <location>
        <begin position="305"/>
        <end position="317"/>
    </location>
</feature>
<name>A0A0V0QGV8_PSEPJ</name>